<accession>A0A379DBQ9</accession>
<evidence type="ECO:0000313" key="2">
    <source>
        <dbReference type="EMBL" id="SUB75012.1"/>
    </source>
</evidence>
<dbReference type="InterPro" id="IPR007345">
    <property type="entry name" value="Polysacch_pyruvyl_Trfase"/>
</dbReference>
<dbReference type="RefSeq" id="WP_004820727.1">
    <property type="nucleotide sequence ID" value="NZ_UGTH01000001.1"/>
</dbReference>
<dbReference type="Proteomes" id="UP000254777">
    <property type="component" value="Unassembled WGS sequence"/>
</dbReference>
<dbReference type="NCBIfam" id="TIGR03609">
    <property type="entry name" value="S_layer_CsaB"/>
    <property type="match status" value="1"/>
</dbReference>
<dbReference type="PANTHER" id="PTHR36836:SF1">
    <property type="entry name" value="COLANIC ACID BIOSYNTHESIS PROTEIN WCAK"/>
    <property type="match status" value="1"/>
</dbReference>
<name>A0A379DBQ9_9FIRM</name>
<organism evidence="2 3">
    <name type="scientific">Peptoniphilus indolicus</name>
    <dbReference type="NCBI Taxonomy" id="33030"/>
    <lineage>
        <taxon>Bacteria</taxon>
        <taxon>Bacillati</taxon>
        <taxon>Bacillota</taxon>
        <taxon>Tissierellia</taxon>
        <taxon>Tissierellales</taxon>
        <taxon>Peptoniphilaceae</taxon>
        <taxon>Peptoniphilus</taxon>
    </lineage>
</organism>
<gene>
    <name evidence="2" type="ORF">NCTC11088_00774</name>
</gene>
<dbReference type="Pfam" id="PF04230">
    <property type="entry name" value="PS_pyruv_trans"/>
    <property type="match status" value="1"/>
</dbReference>
<evidence type="ECO:0000313" key="3">
    <source>
        <dbReference type="Proteomes" id="UP000254777"/>
    </source>
</evidence>
<dbReference type="AlphaFoldDB" id="A0A379DBQ9"/>
<dbReference type="PANTHER" id="PTHR36836">
    <property type="entry name" value="COLANIC ACID BIOSYNTHESIS PROTEIN WCAK"/>
    <property type="match status" value="1"/>
</dbReference>
<dbReference type="EMBL" id="UGTH01000001">
    <property type="protein sequence ID" value="SUB75012.1"/>
    <property type="molecule type" value="Genomic_DNA"/>
</dbReference>
<proteinExistence type="predicted"/>
<evidence type="ECO:0000259" key="1">
    <source>
        <dbReference type="Pfam" id="PF04230"/>
    </source>
</evidence>
<feature type="domain" description="Polysaccharide pyruvyl transferase" evidence="1">
    <location>
        <begin position="15"/>
        <end position="299"/>
    </location>
</feature>
<dbReference type="InterPro" id="IPR019896">
    <property type="entry name" value="Polysacch_pyruvyl_Trfase_CsaB"/>
</dbReference>
<reference evidence="2 3" key="1">
    <citation type="submission" date="2018-06" db="EMBL/GenBank/DDBJ databases">
        <authorList>
            <consortium name="Pathogen Informatics"/>
            <person name="Doyle S."/>
        </authorList>
    </citation>
    <scope>NUCLEOTIDE SEQUENCE [LARGE SCALE GENOMIC DNA]</scope>
    <source>
        <strain evidence="2 3">NCTC11088</strain>
    </source>
</reference>
<sequence>MANKILVSGYYGYNNIGDEAILKGLVDGISEISDAEIVVLSKNPDWTTEKYGVKAVNRSKITDILKNISSTDMLLSGGGSLLQDVSSSKSILYYLGILKLAQLMRKKTFIYSQGIGPIRRTFNRFLTRKILNKVDYLNVRDRQSEAYLRDLNVKRDVQVTTDTVFGIKKPSLDKGREVLDGLGVRKNAVNVGMIVMNWKNSGERTIDEFIKTIELVKSERDVNIILIPFFYHLDLKIETEIYDKIKDKYENIYLADHYLHVNEYLSLIGNLDICVSMRLHGLIFSTLMGVYPIGISYDPKIDGFMKELDRVQNHYVQNFKSDELAKEILQSIEDRDELKKEISGYLLKFVKKTKEHNQRVLEVLNTEHGKG</sequence>
<protein>
    <submittedName>
        <fullName evidence="2">Colanic acid biosynthesis protein</fullName>
    </submittedName>
</protein>